<evidence type="ECO:0000313" key="2">
    <source>
        <dbReference type="Proteomes" id="UP000249396"/>
    </source>
</evidence>
<evidence type="ECO:0008006" key="3">
    <source>
        <dbReference type="Google" id="ProtNLM"/>
    </source>
</evidence>
<accession>A0A2W4QR14</accession>
<gene>
    <name evidence="1" type="ORF">DM484_21410</name>
</gene>
<dbReference type="GO" id="GO:0004519">
    <property type="term" value="F:endonuclease activity"/>
    <property type="evidence" value="ECO:0007669"/>
    <property type="project" value="InterPro"/>
</dbReference>
<proteinExistence type="predicted"/>
<reference evidence="1 2" key="1">
    <citation type="journal article" date="2018" name="Aquat. Microb. Ecol.">
        <title>Gammaproteobacterial methanotrophs dominate.</title>
        <authorList>
            <person name="Rissanen A.J."/>
            <person name="Saarenheimo J."/>
            <person name="Tiirola M."/>
            <person name="Peura S."/>
            <person name="Aalto S.L."/>
            <person name="Karvinen A."/>
            <person name="Nykanen H."/>
        </authorList>
    </citation>
    <scope>NUCLEOTIDE SEQUENCE [LARGE SCALE GENOMIC DNA]</scope>
    <source>
        <strain evidence="1">AMbin10</strain>
    </source>
</reference>
<name>A0A2W4QR14_9GAMM</name>
<dbReference type="EMBL" id="QJPH01000429">
    <property type="protein sequence ID" value="PZN74432.1"/>
    <property type="molecule type" value="Genomic_DNA"/>
</dbReference>
<dbReference type="AlphaFoldDB" id="A0A2W4QR14"/>
<evidence type="ECO:0000313" key="1">
    <source>
        <dbReference type="EMBL" id="PZN74432.1"/>
    </source>
</evidence>
<comment type="caution">
    <text evidence="1">The sequence shown here is derived from an EMBL/GenBank/DDBJ whole genome shotgun (WGS) entry which is preliminary data.</text>
</comment>
<dbReference type="Proteomes" id="UP000249396">
    <property type="component" value="Unassembled WGS sequence"/>
</dbReference>
<protein>
    <recommendedName>
        <fullName evidence="3">Type II toxin-antitoxin system HigB family toxin</fullName>
    </recommendedName>
</protein>
<sequence>MRVISNKTLKLFAEKYPLADKPLQEWRKHIEKSHFDSFSDLKQMFNSVDKAGEYYVFDISGNRYRLIAAIHFNTQILYVREIMTHSSYNRWKP</sequence>
<dbReference type="GO" id="GO:0110001">
    <property type="term" value="C:toxin-antitoxin complex"/>
    <property type="evidence" value="ECO:0007669"/>
    <property type="project" value="InterPro"/>
</dbReference>
<organism evidence="1 2">
    <name type="scientific">Candidatus Methylumidiphilus alinenensis</name>
    <dbReference type="NCBI Taxonomy" id="2202197"/>
    <lineage>
        <taxon>Bacteria</taxon>
        <taxon>Pseudomonadati</taxon>
        <taxon>Pseudomonadota</taxon>
        <taxon>Gammaproteobacteria</taxon>
        <taxon>Methylococcales</taxon>
        <taxon>Candidatus Methylumidiphilus</taxon>
    </lineage>
</organism>
<dbReference type="GO" id="GO:0003723">
    <property type="term" value="F:RNA binding"/>
    <property type="evidence" value="ECO:0007669"/>
    <property type="project" value="InterPro"/>
</dbReference>
<dbReference type="Pfam" id="PF09907">
    <property type="entry name" value="HigB_toxin"/>
    <property type="match status" value="1"/>
</dbReference>
<dbReference type="InterPro" id="IPR018669">
    <property type="entry name" value="Toxin_HigB"/>
</dbReference>